<dbReference type="InterPro" id="IPR047218">
    <property type="entry name" value="YocR/YhdH-like"/>
</dbReference>
<feature type="transmembrane region" description="Helical" evidence="7">
    <location>
        <begin position="221"/>
        <end position="244"/>
    </location>
</feature>
<dbReference type="PROSITE" id="PS00610">
    <property type="entry name" value="NA_NEUROTRAN_SYMP_1"/>
    <property type="match status" value="1"/>
</dbReference>
<dbReference type="GO" id="GO:0016020">
    <property type="term" value="C:membrane"/>
    <property type="evidence" value="ECO:0007669"/>
    <property type="project" value="UniProtKB-SubCell"/>
</dbReference>
<comment type="similarity">
    <text evidence="6">Belongs to the sodium:neurotransmitter symporter (SNF) (TC 2.A.22) family.</text>
</comment>
<feature type="transmembrane region" description="Helical" evidence="7">
    <location>
        <begin position="150"/>
        <end position="168"/>
    </location>
</feature>
<comment type="subcellular location">
    <subcellularLocation>
        <location evidence="1">Membrane</location>
        <topology evidence="1">Multi-pass membrane protein</topology>
    </subcellularLocation>
</comment>
<evidence type="ECO:0000256" key="7">
    <source>
        <dbReference type="SAM" id="Phobius"/>
    </source>
</evidence>
<evidence type="ECO:0000313" key="9">
    <source>
        <dbReference type="Proteomes" id="UP000057158"/>
    </source>
</evidence>
<dbReference type="SUPFAM" id="SSF161070">
    <property type="entry name" value="SNF-like"/>
    <property type="match status" value="1"/>
</dbReference>
<keyword evidence="4 7" id="KW-1133">Transmembrane helix</keyword>
<feature type="transmembrane region" description="Helical" evidence="7">
    <location>
        <begin position="302"/>
        <end position="325"/>
    </location>
</feature>
<name>A0A0M5IN53_9BACT</name>
<dbReference type="OrthoDB" id="9762833at2"/>
<evidence type="ECO:0000256" key="3">
    <source>
        <dbReference type="ARBA" id="ARBA00022692"/>
    </source>
</evidence>
<evidence type="ECO:0000256" key="6">
    <source>
        <dbReference type="RuleBase" id="RU003732"/>
    </source>
</evidence>
<dbReference type="CDD" id="cd10336">
    <property type="entry name" value="SLC6sbd_Tyt1-Like"/>
    <property type="match status" value="1"/>
</dbReference>
<evidence type="ECO:0000256" key="2">
    <source>
        <dbReference type="ARBA" id="ARBA00022448"/>
    </source>
</evidence>
<feature type="transmembrane region" description="Helical" evidence="7">
    <location>
        <begin position="12"/>
        <end position="32"/>
    </location>
</feature>
<dbReference type="AlphaFoldDB" id="A0A0M5IN53"/>
<dbReference type="RefSeq" id="WP_053549710.1">
    <property type="nucleotide sequence ID" value="NZ_CP010802.1"/>
</dbReference>
<feature type="transmembrane region" description="Helical" evidence="7">
    <location>
        <begin position="346"/>
        <end position="365"/>
    </location>
</feature>
<feature type="transmembrane region" description="Helical" evidence="7">
    <location>
        <begin position="385"/>
        <end position="407"/>
    </location>
</feature>
<dbReference type="InterPro" id="IPR000175">
    <property type="entry name" value="Na/ntran_symport"/>
</dbReference>
<dbReference type="NCBIfam" id="NF037979">
    <property type="entry name" value="Na_transp"/>
    <property type="match status" value="1"/>
</dbReference>
<proteinExistence type="inferred from homology"/>
<feature type="transmembrane region" description="Helical" evidence="7">
    <location>
        <begin position="428"/>
        <end position="446"/>
    </location>
</feature>
<feature type="transmembrane region" description="Helical" evidence="7">
    <location>
        <begin position="180"/>
        <end position="201"/>
    </location>
</feature>
<dbReference type="InterPro" id="IPR037272">
    <property type="entry name" value="SNS_sf"/>
</dbReference>
<feature type="transmembrane region" description="Helical" evidence="7">
    <location>
        <begin position="44"/>
        <end position="68"/>
    </location>
</feature>
<dbReference type="Pfam" id="PF00209">
    <property type="entry name" value="SNF"/>
    <property type="match status" value="2"/>
</dbReference>
<evidence type="ECO:0000313" key="8">
    <source>
        <dbReference type="EMBL" id="ALC15511.1"/>
    </source>
</evidence>
<gene>
    <name evidence="8" type="ORF">DSOUD_0723</name>
</gene>
<dbReference type="Proteomes" id="UP000057158">
    <property type="component" value="Chromosome"/>
</dbReference>
<evidence type="ECO:0000256" key="1">
    <source>
        <dbReference type="ARBA" id="ARBA00004141"/>
    </source>
</evidence>
<dbReference type="PATRIC" id="fig|1603606.3.peg.790"/>
<keyword evidence="2 6" id="KW-0813">Transport</keyword>
<reference evidence="8 9" key="1">
    <citation type="submission" date="2015-07" db="EMBL/GenBank/DDBJ databases">
        <title>Isolation and Genomic Characterization of a Novel Halophilic Metal-Reducing Deltaproteobacterium from the Deep Subsurface.</title>
        <authorList>
            <person name="Badalamenti J.P."/>
            <person name="Summers Z.M."/>
            <person name="Gralnick J.A."/>
            <person name="Bond D.R."/>
        </authorList>
    </citation>
    <scope>NUCLEOTIDE SEQUENCE [LARGE SCALE GENOMIC DNA]</scope>
    <source>
        <strain evidence="8 9">WTL</strain>
    </source>
</reference>
<keyword evidence="6" id="KW-0769">Symport</keyword>
<dbReference type="PANTHER" id="PTHR42948:SF1">
    <property type="entry name" value="TRANSPORTER"/>
    <property type="match status" value="1"/>
</dbReference>
<dbReference type="PROSITE" id="PS50267">
    <property type="entry name" value="NA_NEUROTRAN_SYMP_3"/>
    <property type="match status" value="1"/>
</dbReference>
<protein>
    <recommendedName>
        <fullName evidence="6">Transporter</fullName>
    </recommendedName>
</protein>
<organism evidence="8 9">
    <name type="scientific">Desulfuromonas soudanensis</name>
    <dbReference type="NCBI Taxonomy" id="1603606"/>
    <lineage>
        <taxon>Bacteria</taxon>
        <taxon>Pseudomonadati</taxon>
        <taxon>Thermodesulfobacteriota</taxon>
        <taxon>Desulfuromonadia</taxon>
        <taxon>Desulfuromonadales</taxon>
        <taxon>Desulfuromonadaceae</taxon>
        <taxon>Desulfuromonas</taxon>
    </lineage>
</organism>
<dbReference type="GO" id="GO:0015293">
    <property type="term" value="F:symporter activity"/>
    <property type="evidence" value="ECO:0007669"/>
    <property type="project" value="UniProtKB-KW"/>
</dbReference>
<evidence type="ECO:0000256" key="4">
    <source>
        <dbReference type="ARBA" id="ARBA00022989"/>
    </source>
</evidence>
<dbReference type="KEGG" id="des:DSOUD_0723"/>
<dbReference type="EMBL" id="CP010802">
    <property type="protein sequence ID" value="ALC15511.1"/>
    <property type="molecule type" value="Genomic_DNA"/>
</dbReference>
<accession>A0A0M5IN53</accession>
<keyword evidence="9" id="KW-1185">Reference proteome</keyword>
<feature type="transmembrane region" description="Helical" evidence="7">
    <location>
        <begin position="89"/>
        <end position="110"/>
    </location>
</feature>
<dbReference type="PANTHER" id="PTHR42948">
    <property type="entry name" value="TRANSPORTER"/>
    <property type="match status" value="1"/>
</dbReference>
<dbReference type="PRINTS" id="PR00176">
    <property type="entry name" value="NANEUSMPORT"/>
</dbReference>
<keyword evidence="5 7" id="KW-0472">Membrane</keyword>
<dbReference type="STRING" id="1603606.DSOUD_0723"/>
<keyword evidence="3 6" id="KW-0812">Transmembrane</keyword>
<sequence length="461" mass="49935">MKNIGMPRAQWASRLGFILAAAGSAVGLGNIWKFPYITGNNGGGAFVLVYLGCIAIVGLPIMMAELMIGRHTQRDAVGAFVQLEGKRSFWLSAGWVSVIAAFIICSYYSVVAGWTLDYVYRALIGSFSGEPAEAIESMFGTLIADGPRQLIWQAIFLLLCLGIVIGGVQKGIERWSKILMPILFLLLGLLFINGMLSKGAWEGFAFMFRPDFSKLSAGSVLEALGHSFFTLSLGMAAMITYGSYLNKTEDLLAASLRVVILDTLIALMAGLAIFSVVFSVGMEPAAGPGLVFKTIPVVFSQIPGGALLAIVFFLLLAFAALTSNISLLEAQVAYFIDERGWSRKKATVFLAGLAFVVGIPTALSYNTLADWEVIGERNFFDSADLIASNYLLPIAGLLIALYVGWFWSGSKEKEELVAGGSGWVYPTWHFLIRYVSPLAVAVVLYFKAKESGLFTWLGGWF</sequence>
<feature type="transmembrane region" description="Helical" evidence="7">
    <location>
        <begin position="256"/>
        <end position="282"/>
    </location>
</feature>
<evidence type="ECO:0000256" key="5">
    <source>
        <dbReference type="ARBA" id="ARBA00023136"/>
    </source>
</evidence>